<feature type="compositionally biased region" description="Acidic residues" evidence="1">
    <location>
        <begin position="1688"/>
        <end position="1704"/>
    </location>
</feature>
<organism evidence="3 4">
    <name type="scientific">Lichenibacterium ramalinae</name>
    <dbReference type="NCBI Taxonomy" id="2316527"/>
    <lineage>
        <taxon>Bacteria</taxon>
        <taxon>Pseudomonadati</taxon>
        <taxon>Pseudomonadota</taxon>
        <taxon>Alphaproteobacteria</taxon>
        <taxon>Hyphomicrobiales</taxon>
        <taxon>Lichenihabitantaceae</taxon>
        <taxon>Lichenibacterium</taxon>
    </lineage>
</organism>
<dbReference type="GO" id="GO:0005524">
    <property type="term" value="F:ATP binding"/>
    <property type="evidence" value="ECO:0007669"/>
    <property type="project" value="InterPro"/>
</dbReference>
<dbReference type="InterPro" id="IPR000719">
    <property type="entry name" value="Prot_kinase_dom"/>
</dbReference>
<sequence>MLVRVCPSCGDERPVDEFVCGNELGGVPCHWPLADEEITEAGASAAPAVEAALAPAGPTRACVNGHPLEAGDEMCLECGADPAPGVAAEPDAGQAREPGHPRTEDVRAEPDVGADVPPSPTVVGGWEVRSRVTDRSGVAAWERFEVVRPSDGREAWLTLYRVGREPDAAVHEALGRIPREHVPELLATGRHEGRAYEISELVEGGSLADLGGSALEGGTLRRVVAEMAEALDALAEIGLRHRDLRPTNVLVRTREPLDLVVTGFGSARLSDFDLEAVAPLELTRYSAPEAIVGAVSASSDWWSLGMMALELATGGECFRGVDDQALRLHVVTTGMPLPRDLADDVRMLLRGLLARDPSRRWAGPEVRAWLAGAAVAAPDEVGVDEERSGPSLELAGRRHFRPEAYALAAAHADAWEEARGLTLGGALATWLAQRDSDPRIVAQVRVAASDGNMTDDLRHAVALMAVNPNLPLTVSGRIVTPAWLLERPDEGYALVTGQVVTHLELMGREPWLTRMRARVDAVRERARLLEVELDEGNVRVALLSSSRANLEAERDALRRVYPDSDHSGLASLVGRAKLTEEDLILLVGAAPHQFVPLATLADSAREMASRAGLVLDDASLAGLLTRPRREVLAAVDERTSNFARCGNPRVDEWADAFRTERRLALPRAAALLAVPAEAWREPPKQQYVADLLGAFEKRLAGAVGRGPLARFTLGKTTPRLDLAELGTALRPAEGLLAHVLGRVEAPVAMDPGAFLDGEGREGRLRRLVGHAETFRRDTGIDGRYLGFPFLASRDARSSSRPRLMPVLLWPVAIELASGAGQRATLAFDRGRDEVRLNPALEGLLGGDAFVRWLATRDEVLGRTSVRPADVVDAFGALAAPRGRKLVPLPSKDASVPPGSLSIVPSAALFNAEFVGQAVAEDLRQMRQRSLAGTALEVAIRVAPATDGDAGRAPPERDRFLTVASDPSQDAAVLRSREAPGLLVEGPPGTGKSQTIVNMLADAIGRGETVLVVCQKLAALQVVQKRMAAEGMGDRLFVVTDVNRDREPIIRSLRDQLAETRTSTPARGAAIRRARDEKAAQIEVVEGELDRRHEALHASDDFTGMSYRDALGELIAVEAEGPYVDAAGLRRHLARLDRGGLARLEQTCAPLARTWLDSRYEGSPLGVLRTFPVDASVEADVEAGLRALSAEEGRRSEVLARCATAFEMADPIPFRAWLDHAAGLLGSLADDVRQRLGAWVDLFRPEAGRATAGSDLIASLRSLELAVHALDASGHDDALFQACSTLSAGDLGRLAGDVKAASAPASFWGRLSPSRRARVRRVDAFLAAAGQPVGPPGHAALAAMLSLEAASRPHRAALGDVQAALGYSAEARPLSIPRLRELVGSLIDVLEEVEAPATTVHACPPGFDAAGIAREASRDAVGRMRRAFEDSFARREAEDRSEGALARLSDWFEGGWTAVVRSRIAGGAGTADLVDPVLRSLDSLPAFQRLRARALDAQALTAFAVLRGAEPALRSVAPDLLEPVVRRTIRREGLLSWKARLEGAHPELTFERGEVERKVAVLAALSDEMRELNRQSLAAGIDPTRLAKASAWEDVTRLRGPRTRRLREIMEVGPDLGLMHLRPVWLMSPDVASRLLPLKAAAFDLVVYDEASQMPVEHAVPTLYRGRRVVVSGDEKQMPPSNFFGGRVDEDDEARDDEEPDDEATETERAAHEEAWNRRDVQGCPDLLQLARTCLPATTLQIHYRSKYRELIAFSNGAFYSGKLSVPVRHPDDEVRRARPVEVLRVDGTYERQTNEAEAARVVDVLAAIWSVHPAERPSVGVVTFNRKQADLVDDMVEARAAADPAFLEALERERNRTQGGEDMGFFVKNVENVQGDERDVIVFSTTFGRDRKGAFKKSFGVLGHTGGERRLNVAVTRARDRVVLVTSMPVRDVSDWLAGGRAPDKPRDYLQAYLDHAERLSRGDLDGARAMRGRLGVSAARRPGRDDPSDGFVRSVEAFLVGLGHKPVRNADGEDAFALDFAIEDPRTGLFGIGIECDAPRHPLLAQARAREVWRPKVLGRAVPRVHRIASTDWYEDGAAERARLAEAVGRAMELERAS</sequence>
<dbReference type="Pfam" id="PF00069">
    <property type="entry name" value="Pkinase"/>
    <property type="match status" value="1"/>
</dbReference>
<feature type="compositionally biased region" description="Basic and acidic residues" evidence="1">
    <location>
        <begin position="97"/>
        <end position="110"/>
    </location>
</feature>
<dbReference type="Proteomes" id="UP000289411">
    <property type="component" value="Unassembled WGS sequence"/>
</dbReference>
<dbReference type="InterPro" id="IPR047187">
    <property type="entry name" value="SF1_C_Upf1"/>
</dbReference>
<gene>
    <name evidence="3" type="ORF">D3272_13335</name>
</gene>
<dbReference type="SMART" id="SM00219">
    <property type="entry name" value="TyrKc"/>
    <property type="match status" value="1"/>
</dbReference>
<dbReference type="InterPro" id="IPR008266">
    <property type="entry name" value="Tyr_kinase_AS"/>
</dbReference>
<keyword evidence="4" id="KW-1185">Reference proteome</keyword>
<dbReference type="OrthoDB" id="9757917at2"/>
<feature type="region of interest" description="Disordered" evidence="1">
    <location>
        <begin position="86"/>
        <end position="121"/>
    </location>
</feature>
<evidence type="ECO:0000313" key="4">
    <source>
        <dbReference type="Proteomes" id="UP000289411"/>
    </source>
</evidence>
<dbReference type="InterPro" id="IPR025103">
    <property type="entry name" value="DUF4011"/>
</dbReference>
<accession>A0A4Q2RCX1</accession>
<reference evidence="3 4" key="1">
    <citation type="submission" date="2018-09" db="EMBL/GenBank/DDBJ databases">
        <authorList>
            <person name="Grouzdev D.S."/>
            <person name="Krutkina M.S."/>
        </authorList>
    </citation>
    <scope>NUCLEOTIDE SEQUENCE [LARGE SCALE GENOMIC DNA]</scope>
    <source>
        <strain evidence="3 4">RmlP001</strain>
    </source>
</reference>
<dbReference type="InterPro" id="IPR027417">
    <property type="entry name" value="P-loop_NTPase"/>
</dbReference>
<dbReference type="Pfam" id="PF18741">
    <property type="entry name" value="MTES_1575"/>
    <property type="match status" value="1"/>
</dbReference>
<dbReference type="Pfam" id="PF13195">
    <property type="entry name" value="DUF4011"/>
    <property type="match status" value="1"/>
</dbReference>
<dbReference type="PANTHER" id="PTHR10887:SF495">
    <property type="entry name" value="HELICASE SENATAXIN ISOFORM X1-RELATED"/>
    <property type="match status" value="1"/>
</dbReference>
<dbReference type="Pfam" id="PF13087">
    <property type="entry name" value="AAA_12"/>
    <property type="match status" value="1"/>
</dbReference>
<dbReference type="InterPro" id="IPR049468">
    <property type="entry name" value="Restrct_endonuc-II-like_dom"/>
</dbReference>
<evidence type="ECO:0000256" key="1">
    <source>
        <dbReference type="SAM" id="MobiDB-lite"/>
    </source>
</evidence>
<dbReference type="PROSITE" id="PS50011">
    <property type="entry name" value="PROTEIN_KINASE_DOM"/>
    <property type="match status" value="1"/>
</dbReference>
<dbReference type="SUPFAM" id="SSF52540">
    <property type="entry name" value="P-loop containing nucleoside triphosphate hydrolases"/>
    <property type="match status" value="1"/>
</dbReference>
<feature type="domain" description="Protein kinase" evidence="2">
    <location>
        <begin position="130"/>
        <end position="370"/>
    </location>
</feature>
<dbReference type="Gene3D" id="1.10.510.10">
    <property type="entry name" value="Transferase(Phosphotransferase) domain 1"/>
    <property type="match status" value="1"/>
</dbReference>
<dbReference type="PANTHER" id="PTHR10887">
    <property type="entry name" value="DNA2/NAM7 HELICASE FAMILY"/>
    <property type="match status" value="1"/>
</dbReference>
<dbReference type="CDD" id="cd18808">
    <property type="entry name" value="SF1_C_Upf1"/>
    <property type="match status" value="1"/>
</dbReference>
<feature type="region of interest" description="Disordered" evidence="1">
    <location>
        <begin position="1673"/>
        <end position="1715"/>
    </location>
</feature>
<evidence type="ECO:0000259" key="2">
    <source>
        <dbReference type="PROSITE" id="PS50011"/>
    </source>
</evidence>
<feature type="compositionally biased region" description="Basic and acidic residues" evidence="1">
    <location>
        <begin position="1705"/>
        <end position="1715"/>
    </location>
</feature>
<comment type="caution">
    <text evidence="3">The sequence shown here is derived from an EMBL/GenBank/DDBJ whole genome shotgun (WGS) entry which is preliminary data.</text>
</comment>
<protein>
    <submittedName>
        <fullName evidence="3">DUF4011 domain-containing protein</fullName>
    </submittedName>
</protein>
<proteinExistence type="predicted"/>
<evidence type="ECO:0000313" key="3">
    <source>
        <dbReference type="EMBL" id="RYB04477.1"/>
    </source>
</evidence>
<dbReference type="EMBL" id="QYBC01000010">
    <property type="protein sequence ID" value="RYB04477.1"/>
    <property type="molecule type" value="Genomic_DNA"/>
</dbReference>
<dbReference type="InterPro" id="IPR045055">
    <property type="entry name" value="DNA2/NAM7-like"/>
</dbReference>
<dbReference type="GO" id="GO:0004713">
    <property type="term" value="F:protein tyrosine kinase activity"/>
    <property type="evidence" value="ECO:0007669"/>
    <property type="project" value="InterPro"/>
</dbReference>
<dbReference type="Gene3D" id="3.40.50.300">
    <property type="entry name" value="P-loop containing nucleotide triphosphate hydrolases"/>
    <property type="match status" value="3"/>
</dbReference>
<reference evidence="3 4" key="2">
    <citation type="submission" date="2019-02" db="EMBL/GenBank/DDBJ databases">
        <title>'Lichenibacterium ramalinii' gen. nov. sp. nov., 'Lichenibacterium minor' gen. nov. sp. nov.</title>
        <authorList>
            <person name="Pankratov T."/>
        </authorList>
    </citation>
    <scope>NUCLEOTIDE SEQUENCE [LARGE SCALE GENOMIC DNA]</scope>
    <source>
        <strain evidence="3 4">RmlP001</strain>
    </source>
</reference>
<dbReference type="InterPro" id="IPR011009">
    <property type="entry name" value="Kinase-like_dom_sf"/>
</dbReference>
<dbReference type="InterPro" id="IPR041679">
    <property type="entry name" value="DNA2/NAM7-like_C"/>
</dbReference>
<dbReference type="SUPFAM" id="SSF56112">
    <property type="entry name" value="Protein kinase-like (PK-like)"/>
    <property type="match status" value="1"/>
</dbReference>
<dbReference type="PROSITE" id="PS00109">
    <property type="entry name" value="PROTEIN_KINASE_TYR"/>
    <property type="match status" value="1"/>
</dbReference>
<dbReference type="InterPro" id="IPR020635">
    <property type="entry name" value="Tyr_kinase_cat_dom"/>
</dbReference>
<name>A0A4Q2RCX1_9HYPH</name>